<dbReference type="InterPro" id="IPR018484">
    <property type="entry name" value="FGGY_N"/>
</dbReference>
<dbReference type="EMBL" id="CP002902">
    <property type="protein sequence ID" value="AEJ42640.1"/>
    <property type="molecule type" value="Genomic_DNA"/>
</dbReference>
<dbReference type="Proteomes" id="UP000000292">
    <property type="component" value="Chromosome"/>
</dbReference>
<dbReference type="InterPro" id="IPR018485">
    <property type="entry name" value="FGGY_C"/>
</dbReference>
<keyword evidence="3" id="KW-0547">Nucleotide-binding</keyword>
<evidence type="ECO:0000256" key="5">
    <source>
        <dbReference type="ARBA" id="ARBA00022840"/>
    </source>
</evidence>
<keyword evidence="7" id="KW-0684">Rhamnose metabolism</keyword>
<dbReference type="RefSeq" id="WP_014463543.1">
    <property type="nucleotide sequence ID" value="NC_017167.1"/>
</dbReference>
<evidence type="ECO:0000256" key="3">
    <source>
        <dbReference type="ARBA" id="ARBA00022741"/>
    </source>
</evidence>
<dbReference type="GO" id="GO:0019301">
    <property type="term" value="P:rhamnose catabolic process"/>
    <property type="evidence" value="ECO:0007669"/>
    <property type="project" value="InterPro"/>
</dbReference>
<evidence type="ECO:0000256" key="7">
    <source>
        <dbReference type="ARBA" id="ARBA00023308"/>
    </source>
</evidence>
<dbReference type="STRING" id="1048834.TC41_0682"/>
<dbReference type="eggNOG" id="COG1070">
    <property type="taxonomic scope" value="Bacteria"/>
</dbReference>
<dbReference type="GO" id="GO:0006071">
    <property type="term" value="P:glycerol metabolic process"/>
    <property type="evidence" value="ECO:0007669"/>
    <property type="project" value="TreeGrafter"/>
</dbReference>
<organism evidence="10 11">
    <name type="scientific">Alicyclobacillus acidocaldarius (strain Tc-4-1)</name>
    <name type="common">Bacillus acidocaldarius</name>
    <dbReference type="NCBI Taxonomy" id="1048834"/>
    <lineage>
        <taxon>Bacteria</taxon>
        <taxon>Bacillati</taxon>
        <taxon>Bacillota</taxon>
        <taxon>Bacilli</taxon>
        <taxon>Bacillales</taxon>
        <taxon>Alicyclobacillaceae</taxon>
        <taxon>Alicyclobacillus</taxon>
    </lineage>
</organism>
<reference evidence="11" key="2">
    <citation type="submission" date="2011-06" db="EMBL/GenBank/DDBJ databases">
        <title>The complete genome sequence of Alicyclobacillus acidocaldarius sp. Tc-4-1.</title>
        <authorList>
            <person name="Chen Y."/>
            <person name="He Y."/>
            <person name="Dong Z."/>
            <person name="Hu S."/>
        </authorList>
    </citation>
    <scope>NUCLEOTIDE SEQUENCE [LARGE SCALE GENOMIC DNA]</scope>
    <source>
        <strain evidence="11">Tc-4-1</strain>
    </source>
</reference>
<comment type="similarity">
    <text evidence="1">Belongs to the FGGY kinase family.</text>
</comment>
<dbReference type="GO" id="GO:0005524">
    <property type="term" value="F:ATP binding"/>
    <property type="evidence" value="ECO:0007669"/>
    <property type="project" value="UniProtKB-KW"/>
</dbReference>
<evidence type="ECO:0000313" key="11">
    <source>
        <dbReference type="Proteomes" id="UP000000292"/>
    </source>
</evidence>
<proteinExistence type="inferred from homology"/>
<dbReference type="Pfam" id="PF02782">
    <property type="entry name" value="FGGY_C"/>
    <property type="match status" value="1"/>
</dbReference>
<keyword evidence="5" id="KW-0067">ATP-binding</keyword>
<dbReference type="InterPro" id="IPR043129">
    <property type="entry name" value="ATPase_NBD"/>
</dbReference>
<dbReference type="CDD" id="cd07771">
    <property type="entry name" value="ASKHA_NBD_FGGY_RhaB-like"/>
    <property type="match status" value="1"/>
</dbReference>
<protein>
    <submittedName>
        <fullName evidence="10">Carbohydrate kinase, FGGY</fullName>
    </submittedName>
</protein>
<evidence type="ECO:0000256" key="1">
    <source>
        <dbReference type="ARBA" id="ARBA00009156"/>
    </source>
</evidence>
<evidence type="ECO:0000313" key="10">
    <source>
        <dbReference type="EMBL" id="AEJ42640.1"/>
    </source>
</evidence>
<dbReference type="Pfam" id="PF00370">
    <property type="entry name" value="FGGY_N"/>
    <property type="match status" value="1"/>
</dbReference>
<dbReference type="InterPro" id="IPR013449">
    <property type="entry name" value="Rhamnulokinase"/>
</dbReference>
<evidence type="ECO:0000259" key="8">
    <source>
        <dbReference type="Pfam" id="PF00370"/>
    </source>
</evidence>
<gene>
    <name evidence="10" type="ordered locus">TC41_0682</name>
</gene>
<keyword evidence="6" id="KW-1015">Disulfide bond</keyword>
<dbReference type="PATRIC" id="fig|1048834.4.peg.641"/>
<feature type="domain" description="Carbohydrate kinase FGGY N-terminal" evidence="8">
    <location>
        <begin position="9"/>
        <end position="241"/>
    </location>
</feature>
<reference evidence="10 11" key="1">
    <citation type="journal article" date="2011" name="J. Bacteriol.">
        <title>Complete Genome Sequence of Alicyclobacillus acidocaldarius Strain Tc-4-1.</title>
        <authorList>
            <person name="Chen Y."/>
            <person name="He Y."/>
            <person name="Zhang B."/>
            <person name="Yang J."/>
            <person name="Li W."/>
            <person name="Dong Z."/>
            <person name="Hu S."/>
        </authorList>
    </citation>
    <scope>NUCLEOTIDE SEQUENCE [LARGE SCALE GENOMIC DNA]</scope>
    <source>
        <strain evidence="10 11">Tc-4-1</strain>
    </source>
</reference>
<name>F8IDY6_ALIAT</name>
<dbReference type="AlphaFoldDB" id="F8IDY6"/>
<dbReference type="GO" id="GO:0005829">
    <property type="term" value="C:cytosol"/>
    <property type="evidence" value="ECO:0007669"/>
    <property type="project" value="TreeGrafter"/>
</dbReference>
<keyword evidence="4 10" id="KW-0418">Kinase</keyword>
<dbReference type="PANTHER" id="PTHR10196">
    <property type="entry name" value="SUGAR KINASE"/>
    <property type="match status" value="1"/>
</dbReference>
<evidence type="ECO:0000259" key="9">
    <source>
        <dbReference type="Pfam" id="PF02782"/>
    </source>
</evidence>
<dbReference type="GO" id="GO:0008993">
    <property type="term" value="F:rhamnulokinase activity"/>
    <property type="evidence" value="ECO:0007669"/>
    <property type="project" value="InterPro"/>
</dbReference>
<dbReference type="OrthoDB" id="9805576at2"/>
<dbReference type="Gene3D" id="3.30.420.40">
    <property type="match status" value="2"/>
</dbReference>
<dbReference type="GO" id="GO:0004370">
    <property type="term" value="F:glycerol kinase activity"/>
    <property type="evidence" value="ECO:0007669"/>
    <property type="project" value="TreeGrafter"/>
</dbReference>
<dbReference type="HOGENOM" id="CLU_039395_0_0_9"/>
<evidence type="ECO:0000256" key="6">
    <source>
        <dbReference type="ARBA" id="ARBA00023157"/>
    </source>
</evidence>
<accession>F8IDY6</accession>
<feature type="domain" description="Carbohydrate kinase FGGY C-terminal" evidence="9">
    <location>
        <begin position="250"/>
        <end position="437"/>
    </location>
</feature>
<evidence type="ECO:0000256" key="4">
    <source>
        <dbReference type="ARBA" id="ARBA00022777"/>
    </source>
</evidence>
<evidence type="ECO:0000256" key="2">
    <source>
        <dbReference type="ARBA" id="ARBA00022679"/>
    </source>
</evidence>
<sequence length="488" mass="53872">MEDMAYNVVAVDLGSTSGRVYRVSFDGRKLYLSEIHRFSNGPVVTSGSVAWNLYRIIDSALMGLRKALEMSNVISVAIDSWGVDFGVFTVSGECSGVVSCYRNPKNEEYVQHIRRKVPESLVYKNTGIPISGINTSTQLVRMLDNHEVVEGRVLFIAGILANKLCGSWAVERSIASTTQLYNQHIGEWDGALVSALGIRDIILPDIVTPGSVLGELTIPEQRTRAKVISGLEHDTQAATFCLGPDSEELFICSGTWSLVGTTLSRPVLSEAAMNAKWSNERGFWGIDFLKNLPGMWIMERLFSEMSMPREGLDDIILKAAASDKFQFLFDITDPRFFSPSSMISELKHYAKEMDLALPDEIPVLYRSFLESLVMTYKDAIREMIELTGEIPKNVRLMGGGAKNRLLAKMIADATGLPVVRGPAEASVVGNALVQLVANGLVDASDVSAVASSVGELEVVEPSPSEKQIWDDMYDKYWTKRYRIEGYHG</sequence>
<keyword evidence="2" id="KW-0808">Transferase</keyword>
<dbReference type="KEGG" id="aad:TC41_0682"/>
<dbReference type="PANTHER" id="PTHR10196:SF93">
    <property type="entry name" value="L-RHAMNULOKINASE"/>
    <property type="match status" value="1"/>
</dbReference>
<dbReference type="SUPFAM" id="SSF53067">
    <property type="entry name" value="Actin-like ATPase domain"/>
    <property type="match status" value="2"/>
</dbReference>